<dbReference type="AlphaFoldDB" id="A0A370TEW5"/>
<gene>
    <name evidence="4" type="ORF">BP5553_08671</name>
</gene>
<dbReference type="EMBL" id="NPIC01000009">
    <property type="protein sequence ID" value="RDL33232.1"/>
    <property type="molecule type" value="Genomic_DNA"/>
</dbReference>
<dbReference type="GeneID" id="43601520"/>
<dbReference type="OrthoDB" id="2574141at2759"/>
<organism evidence="4 5">
    <name type="scientific">Venustampulla echinocandica</name>
    <dbReference type="NCBI Taxonomy" id="2656787"/>
    <lineage>
        <taxon>Eukaryota</taxon>
        <taxon>Fungi</taxon>
        <taxon>Dikarya</taxon>
        <taxon>Ascomycota</taxon>
        <taxon>Pezizomycotina</taxon>
        <taxon>Leotiomycetes</taxon>
        <taxon>Helotiales</taxon>
        <taxon>Pleuroascaceae</taxon>
        <taxon>Venustampulla</taxon>
    </lineage>
</organism>
<feature type="region of interest" description="Disordered" evidence="2">
    <location>
        <begin position="49"/>
        <end position="131"/>
    </location>
</feature>
<evidence type="ECO:0000313" key="5">
    <source>
        <dbReference type="Proteomes" id="UP000254866"/>
    </source>
</evidence>
<name>A0A370TEW5_9HELO</name>
<dbReference type="STRING" id="2656787.A0A370TEW5"/>
<proteinExistence type="predicted"/>
<feature type="region of interest" description="Disordered" evidence="2">
    <location>
        <begin position="149"/>
        <end position="199"/>
    </location>
</feature>
<protein>
    <recommendedName>
        <fullName evidence="3">Zn(2)-C6 fungal-type domain-containing protein</fullName>
    </recommendedName>
</protein>
<keyword evidence="1" id="KW-0539">Nucleus</keyword>
<feature type="compositionally biased region" description="Low complexity" evidence="2">
    <location>
        <begin position="75"/>
        <end position="90"/>
    </location>
</feature>
<dbReference type="CDD" id="cd00067">
    <property type="entry name" value="GAL4"/>
    <property type="match status" value="1"/>
</dbReference>
<feature type="compositionally biased region" description="Polar residues" evidence="2">
    <location>
        <begin position="95"/>
        <end position="108"/>
    </location>
</feature>
<dbReference type="Gene3D" id="4.10.240.10">
    <property type="entry name" value="Zn(2)-C6 fungal-type DNA-binding domain"/>
    <property type="match status" value="1"/>
</dbReference>
<dbReference type="GO" id="GO:0000981">
    <property type="term" value="F:DNA-binding transcription factor activity, RNA polymerase II-specific"/>
    <property type="evidence" value="ECO:0007669"/>
    <property type="project" value="InterPro"/>
</dbReference>
<feature type="domain" description="Zn(2)-C6 fungal-type" evidence="3">
    <location>
        <begin position="10"/>
        <end position="46"/>
    </location>
</feature>
<keyword evidence="5" id="KW-1185">Reference proteome</keyword>
<dbReference type="PROSITE" id="PS50048">
    <property type="entry name" value="ZN2_CY6_FUNGAL_2"/>
    <property type="match status" value="1"/>
</dbReference>
<feature type="compositionally biased region" description="Polar residues" evidence="2">
    <location>
        <begin position="184"/>
        <end position="199"/>
    </location>
</feature>
<dbReference type="RefSeq" id="XP_031866725.1">
    <property type="nucleotide sequence ID" value="XM_032017294.1"/>
</dbReference>
<dbReference type="InterPro" id="IPR001138">
    <property type="entry name" value="Zn2Cys6_DnaBD"/>
</dbReference>
<dbReference type="Proteomes" id="UP000254866">
    <property type="component" value="Unassembled WGS sequence"/>
</dbReference>
<evidence type="ECO:0000256" key="2">
    <source>
        <dbReference type="SAM" id="MobiDB-lite"/>
    </source>
</evidence>
<dbReference type="SUPFAM" id="SSF57701">
    <property type="entry name" value="Zn2/Cys6 DNA-binding domain"/>
    <property type="match status" value="1"/>
</dbReference>
<feature type="region of interest" description="Disordered" evidence="2">
    <location>
        <begin position="254"/>
        <end position="275"/>
    </location>
</feature>
<dbReference type="GO" id="GO:0008270">
    <property type="term" value="F:zinc ion binding"/>
    <property type="evidence" value="ECO:0007669"/>
    <property type="project" value="InterPro"/>
</dbReference>
<evidence type="ECO:0000256" key="1">
    <source>
        <dbReference type="ARBA" id="ARBA00023242"/>
    </source>
</evidence>
<evidence type="ECO:0000313" key="4">
    <source>
        <dbReference type="EMBL" id="RDL33232.1"/>
    </source>
</evidence>
<sequence>MSTTPHFRIACEECHSRKVRCQPSSEESRGPSRCEACRINGRKCLFSLRSKTGRPRNQTTLNSDSRSVPSPPSAPSSVGDFTSLSSSGSSLAPIWTQQEPNGNNSNATPLDPPRRRTLSHAQSFPEPGSKEYQLHNWQGSIEEQRNQSPMTFGNAQDLPGVPSQDELGRTNTPMNPDGCCSDQPLRSPTFSPPAQSTFPTVGTSDPFASHFQDLLYPTRTQQAPIDFPNPNSLGNYFKGLSPQTLGSPRPFMDSFSGAASPQQISEGLPPVDSRKPETISDIVQTIELCNELRKYGQAIPRKNISLLSGADSAEVHEMLDSIDKLCSKVGTFVPEQLHSQRLVDQPSFVFVFAAVMQAIEQTIDRLGTVSEFEHANHAKGGSIDFLSSNMDTTGMEDRSFVPARRHTDTAGYGHLAILIGDDISGTSFPQLEIENLLSLTRLDFNLLRMKSFIAHFDTSLELLAATEFMFRPAESAARLLSYHRCLERILDCSKNGWWK</sequence>
<comment type="caution">
    <text evidence="4">The sequence shown here is derived from an EMBL/GenBank/DDBJ whole genome shotgun (WGS) entry which is preliminary data.</text>
</comment>
<evidence type="ECO:0000259" key="3">
    <source>
        <dbReference type="PROSITE" id="PS50048"/>
    </source>
</evidence>
<reference evidence="4 5" key="1">
    <citation type="journal article" date="2018" name="IMA Fungus">
        <title>IMA Genome-F 9: Draft genome sequence of Annulohypoxylon stygium, Aspergillus mulundensis, Berkeleyomyces basicola (syn. Thielaviopsis basicola), Ceratocystis smalleyi, two Cercospora beticola strains, Coleophoma cylindrospora, Fusarium fracticaudum, Phialophora cf. hyalina, and Morchella septimelata.</title>
        <authorList>
            <person name="Wingfield B.D."/>
            <person name="Bills G.F."/>
            <person name="Dong Y."/>
            <person name="Huang W."/>
            <person name="Nel W.J."/>
            <person name="Swalarsk-Parry B.S."/>
            <person name="Vaghefi N."/>
            <person name="Wilken P.M."/>
            <person name="An Z."/>
            <person name="de Beer Z.W."/>
            <person name="De Vos L."/>
            <person name="Chen L."/>
            <person name="Duong T.A."/>
            <person name="Gao Y."/>
            <person name="Hammerbacher A."/>
            <person name="Kikkert J.R."/>
            <person name="Li Y."/>
            <person name="Li H."/>
            <person name="Li K."/>
            <person name="Li Q."/>
            <person name="Liu X."/>
            <person name="Ma X."/>
            <person name="Naidoo K."/>
            <person name="Pethybridge S.J."/>
            <person name="Sun J."/>
            <person name="Steenkamp E.T."/>
            <person name="van der Nest M.A."/>
            <person name="van Wyk S."/>
            <person name="Wingfield M.J."/>
            <person name="Xiong C."/>
            <person name="Yue Q."/>
            <person name="Zhang X."/>
        </authorList>
    </citation>
    <scope>NUCLEOTIDE SEQUENCE [LARGE SCALE GENOMIC DNA]</scope>
    <source>
        <strain evidence="4 5">BP 5553</strain>
    </source>
</reference>
<accession>A0A370TEW5</accession>
<dbReference type="InterPro" id="IPR036864">
    <property type="entry name" value="Zn2-C6_fun-type_DNA-bd_sf"/>
</dbReference>
<dbReference type="PROSITE" id="PS00463">
    <property type="entry name" value="ZN2_CY6_FUNGAL_1"/>
    <property type="match status" value="1"/>
</dbReference>